<proteinExistence type="predicted"/>
<dbReference type="AlphaFoldDB" id="A0A8J3SYA9"/>
<dbReference type="EMBL" id="BOOK01000035">
    <property type="protein sequence ID" value="GII02894.1"/>
    <property type="molecule type" value="Genomic_DNA"/>
</dbReference>
<dbReference type="Gene3D" id="1.10.357.10">
    <property type="entry name" value="Tetracycline Repressor, domain 2"/>
    <property type="match status" value="1"/>
</dbReference>
<accession>A0A8J3SYA9</accession>
<protein>
    <submittedName>
        <fullName evidence="6">TetR family transcriptional regulator</fullName>
    </submittedName>
</protein>
<dbReference type="PANTHER" id="PTHR47506:SF1">
    <property type="entry name" value="HTH-TYPE TRANSCRIPTIONAL REGULATOR YJDC"/>
    <property type="match status" value="1"/>
</dbReference>
<evidence type="ECO:0000256" key="3">
    <source>
        <dbReference type="ARBA" id="ARBA00023163"/>
    </source>
</evidence>
<dbReference type="InterPro" id="IPR009057">
    <property type="entry name" value="Homeodomain-like_sf"/>
</dbReference>
<keyword evidence="7" id="KW-1185">Reference proteome</keyword>
<dbReference type="PRINTS" id="PR00455">
    <property type="entry name" value="HTHTETR"/>
</dbReference>
<dbReference type="Pfam" id="PF00440">
    <property type="entry name" value="TetR_N"/>
    <property type="match status" value="1"/>
</dbReference>
<dbReference type="InterPro" id="IPR036271">
    <property type="entry name" value="Tet_transcr_reg_TetR-rel_C_sf"/>
</dbReference>
<keyword evidence="2 4" id="KW-0238">DNA-binding</keyword>
<dbReference type="SUPFAM" id="SSF48498">
    <property type="entry name" value="Tetracyclin repressor-like, C-terminal domain"/>
    <property type="match status" value="1"/>
</dbReference>
<comment type="caution">
    <text evidence="6">The sequence shown here is derived from an EMBL/GenBank/DDBJ whole genome shotgun (WGS) entry which is preliminary data.</text>
</comment>
<evidence type="ECO:0000256" key="2">
    <source>
        <dbReference type="ARBA" id="ARBA00023125"/>
    </source>
</evidence>
<dbReference type="GO" id="GO:0003677">
    <property type="term" value="F:DNA binding"/>
    <property type="evidence" value="ECO:0007669"/>
    <property type="project" value="UniProtKB-UniRule"/>
</dbReference>
<dbReference type="InterPro" id="IPR011075">
    <property type="entry name" value="TetR_C"/>
</dbReference>
<keyword evidence="1" id="KW-0805">Transcription regulation</keyword>
<evidence type="ECO:0000259" key="5">
    <source>
        <dbReference type="PROSITE" id="PS50977"/>
    </source>
</evidence>
<gene>
    <name evidence="6" type="ORF">Pta02_49020</name>
</gene>
<sequence>MGRSSTARERLLDAACELMLSRGYGSIGVAEICARAEVRKGSFYHFFESKQALTIAVVDAHWQAQRSAWTAILHEPAPALDRLERLFREQAEGQRRTKLTAGAVHGCLLANLALELSQQDSPVQERLQEIFTEQVGLVQAALDDAAREGAIPPPRPGTARSLVAQLEGLVLFAKLSNDPEILNDLWEQARLLLGAAGSLSPTA</sequence>
<evidence type="ECO:0000313" key="6">
    <source>
        <dbReference type="EMBL" id="GII02894.1"/>
    </source>
</evidence>
<dbReference type="RefSeq" id="WP_203877204.1">
    <property type="nucleotide sequence ID" value="NZ_BOOK01000035.1"/>
</dbReference>
<evidence type="ECO:0000313" key="7">
    <source>
        <dbReference type="Proteomes" id="UP000634476"/>
    </source>
</evidence>
<dbReference type="PROSITE" id="PS50977">
    <property type="entry name" value="HTH_TETR_2"/>
    <property type="match status" value="1"/>
</dbReference>
<evidence type="ECO:0000256" key="1">
    <source>
        <dbReference type="ARBA" id="ARBA00023015"/>
    </source>
</evidence>
<dbReference type="InterPro" id="IPR001647">
    <property type="entry name" value="HTH_TetR"/>
</dbReference>
<organism evidence="6 7">
    <name type="scientific">Planobispora takensis</name>
    <dbReference type="NCBI Taxonomy" id="1367882"/>
    <lineage>
        <taxon>Bacteria</taxon>
        <taxon>Bacillati</taxon>
        <taxon>Actinomycetota</taxon>
        <taxon>Actinomycetes</taxon>
        <taxon>Streptosporangiales</taxon>
        <taxon>Streptosporangiaceae</taxon>
        <taxon>Planobispora</taxon>
    </lineage>
</organism>
<dbReference type="Proteomes" id="UP000634476">
    <property type="component" value="Unassembled WGS sequence"/>
</dbReference>
<keyword evidence="3" id="KW-0804">Transcription</keyword>
<feature type="DNA-binding region" description="H-T-H motif" evidence="4">
    <location>
        <begin position="28"/>
        <end position="47"/>
    </location>
</feature>
<dbReference type="Pfam" id="PF16925">
    <property type="entry name" value="TetR_C_13"/>
    <property type="match status" value="1"/>
</dbReference>
<feature type="domain" description="HTH tetR-type" evidence="5">
    <location>
        <begin position="5"/>
        <end position="65"/>
    </location>
</feature>
<dbReference type="SUPFAM" id="SSF46689">
    <property type="entry name" value="Homeodomain-like"/>
    <property type="match status" value="1"/>
</dbReference>
<name>A0A8J3SYA9_9ACTN</name>
<dbReference type="PANTHER" id="PTHR47506">
    <property type="entry name" value="TRANSCRIPTIONAL REGULATORY PROTEIN"/>
    <property type="match status" value="1"/>
</dbReference>
<evidence type="ECO:0000256" key="4">
    <source>
        <dbReference type="PROSITE-ProRule" id="PRU00335"/>
    </source>
</evidence>
<reference evidence="6" key="1">
    <citation type="submission" date="2021-01" db="EMBL/GenBank/DDBJ databases">
        <title>Whole genome shotgun sequence of Planobispora takensis NBRC 109077.</title>
        <authorList>
            <person name="Komaki H."/>
            <person name="Tamura T."/>
        </authorList>
    </citation>
    <scope>NUCLEOTIDE SEQUENCE</scope>
    <source>
        <strain evidence="6">NBRC 109077</strain>
    </source>
</reference>